<feature type="signal peptide" evidence="2">
    <location>
        <begin position="1"/>
        <end position="18"/>
    </location>
</feature>
<dbReference type="AlphaFoldDB" id="A0A1E3I334"/>
<reference evidence="3 4" key="1">
    <citation type="submission" date="2016-06" db="EMBL/GenBank/DDBJ databases">
        <title>Evolution of pathogenesis and genome organization in the Tremellales.</title>
        <authorList>
            <person name="Cuomo C."/>
            <person name="Litvintseva A."/>
            <person name="Heitman J."/>
            <person name="Chen Y."/>
            <person name="Sun S."/>
            <person name="Springer D."/>
            <person name="Dromer F."/>
            <person name="Young S."/>
            <person name="Zeng Q."/>
            <person name="Chapman S."/>
            <person name="Gujja S."/>
            <person name="Saif S."/>
            <person name="Birren B."/>
        </authorList>
    </citation>
    <scope>NUCLEOTIDE SEQUENCE [LARGE SCALE GENOMIC DNA]</scope>
    <source>
        <strain evidence="3 4">CBS 6039</strain>
    </source>
</reference>
<evidence type="ECO:0000313" key="3">
    <source>
        <dbReference type="EMBL" id="ODN83070.1"/>
    </source>
</evidence>
<feature type="compositionally biased region" description="Low complexity" evidence="1">
    <location>
        <begin position="19"/>
        <end position="34"/>
    </location>
</feature>
<evidence type="ECO:0000256" key="2">
    <source>
        <dbReference type="SAM" id="SignalP"/>
    </source>
</evidence>
<dbReference type="RefSeq" id="XP_018997070.1">
    <property type="nucleotide sequence ID" value="XM_019134643.1"/>
</dbReference>
<organism evidence="3 4">
    <name type="scientific">Cryptococcus amylolentus CBS 6039</name>
    <dbReference type="NCBI Taxonomy" id="1295533"/>
    <lineage>
        <taxon>Eukaryota</taxon>
        <taxon>Fungi</taxon>
        <taxon>Dikarya</taxon>
        <taxon>Basidiomycota</taxon>
        <taxon>Agaricomycotina</taxon>
        <taxon>Tremellomycetes</taxon>
        <taxon>Tremellales</taxon>
        <taxon>Cryptococcaceae</taxon>
        <taxon>Cryptococcus</taxon>
    </lineage>
</organism>
<keyword evidence="2" id="KW-0732">Signal</keyword>
<protein>
    <submittedName>
        <fullName evidence="3">Uncharacterized protein</fullName>
    </submittedName>
</protein>
<dbReference type="EMBL" id="AWGJ01000002">
    <property type="protein sequence ID" value="ODN83070.1"/>
    <property type="molecule type" value="Genomic_DNA"/>
</dbReference>
<dbReference type="OrthoDB" id="10363510at2759"/>
<name>A0A1E3I334_9TREE</name>
<feature type="region of interest" description="Disordered" evidence="1">
    <location>
        <begin position="19"/>
        <end position="159"/>
    </location>
</feature>
<dbReference type="GeneID" id="30152601"/>
<feature type="chain" id="PRO_5009129570" evidence="2">
    <location>
        <begin position="19"/>
        <end position="176"/>
    </location>
</feature>
<accession>A0A1E3I334</accession>
<dbReference type="Proteomes" id="UP000094065">
    <property type="component" value="Unassembled WGS sequence"/>
</dbReference>
<evidence type="ECO:0000256" key="1">
    <source>
        <dbReference type="SAM" id="MobiDB-lite"/>
    </source>
</evidence>
<sequence length="176" mass="16747">MRFATVFSLLAAVASVTAAPANTGSDSSVAAPSGGSPPPGRDNSTASADGPFYGNASVAPDNSSAPSGNFSGNGTSQSLVEVNGTQVNSSAPSAGQSLIEVNGTEVNSTGPPAGASNATSQTLPVANATSASNGSEAFPSVTGTLPSGVPSDFPSGYNLTGTDAFAGQASETAASA</sequence>
<evidence type="ECO:0000313" key="4">
    <source>
        <dbReference type="Proteomes" id="UP000094065"/>
    </source>
</evidence>
<feature type="compositionally biased region" description="Polar residues" evidence="1">
    <location>
        <begin position="60"/>
        <end position="96"/>
    </location>
</feature>
<comment type="caution">
    <text evidence="3">The sequence shown here is derived from an EMBL/GenBank/DDBJ whole genome shotgun (WGS) entry which is preliminary data.</text>
</comment>
<proteinExistence type="predicted"/>
<gene>
    <name evidence="3" type="ORF">L202_01292</name>
</gene>
<keyword evidence="4" id="KW-1185">Reference proteome</keyword>
<feature type="compositionally biased region" description="Polar residues" evidence="1">
    <location>
        <begin position="104"/>
        <end position="145"/>
    </location>
</feature>